<keyword evidence="3" id="KW-1185">Reference proteome</keyword>
<evidence type="ECO:0000313" key="2">
    <source>
        <dbReference type="EMBL" id="KAK4887507.1"/>
    </source>
</evidence>
<proteinExistence type="predicted"/>
<name>A0AAN7SL01_9COLE</name>
<feature type="compositionally biased region" description="Polar residues" evidence="1">
    <location>
        <begin position="136"/>
        <end position="162"/>
    </location>
</feature>
<comment type="caution">
    <text evidence="2">The sequence shown here is derived from an EMBL/GenBank/DDBJ whole genome shotgun (WGS) entry which is preliminary data.</text>
</comment>
<accession>A0AAN7SL01</accession>
<organism evidence="2 3">
    <name type="scientific">Aquatica leii</name>
    <dbReference type="NCBI Taxonomy" id="1421715"/>
    <lineage>
        <taxon>Eukaryota</taxon>
        <taxon>Metazoa</taxon>
        <taxon>Ecdysozoa</taxon>
        <taxon>Arthropoda</taxon>
        <taxon>Hexapoda</taxon>
        <taxon>Insecta</taxon>
        <taxon>Pterygota</taxon>
        <taxon>Neoptera</taxon>
        <taxon>Endopterygota</taxon>
        <taxon>Coleoptera</taxon>
        <taxon>Polyphaga</taxon>
        <taxon>Elateriformia</taxon>
        <taxon>Elateroidea</taxon>
        <taxon>Lampyridae</taxon>
        <taxon>Luciolinae</taxon>
        <taxon>Aquatica</taxon>
    </lineage>
</organism>
<dbReference type="EMBL" id="JARPUR010000001">
    <property type="protein sequence ID" value="KAK4887507.1"/>
    <property type="molecule type" value="Genomic_DNA"/>
</dbReference>
<protein>
    <submittedName>
        <fullName evidence="2">Uncharacterized protein</fullName>
    </submittedName>
</protein>
<feature type="region of interest" description="Disordered" evidence="1">
    <location>
        <begin position="110"/>
        <end position="188"/>
    </location>
</feature>
<evidence type="ECO:0000256" key="1">
    <source>
        <dbReference type="SAM" id="MobiDB-lite"/>
    </source>
</evidence>
<dbReference type="AlphaFoldDB" id="A0AAN7SL01"/>
<feature type="compositionally biased region" description="Basic and acidic residues" evidence="1">
    <location>
        <begin position="126"/>
        <end position="135"/>
    </location>
</feature>
<gene>
    <name evidence="2" type="ORF">RN001_003778</name>
</gene>
<evidence type="ECO:0000313" key="3">
    <source>
        <dbReference type="Proteomes" id="UP001353858"/>
    </source>
</evidence>
<sequence>MATELKTLRFKRGIFKQQLTNFEKYLQSLNKECLITEDFTNLKKRLEKVELIFDPFEQFQNDIELLTFENEDEYTRECNERESFENSFYLLTSKANSFLDNQQITFRRTWPSTSSVDDESVSSQNKAEESAESEKNNIQQGTDATLSEANTQQGNAIMNTERNIPAPTAVNQQKINKKRPRSSRDVIL</sequence>
<reference evidence="3" key="1">
    <citation type="submission" date="2023-01" db="EMBL/GenBank/DDBJ databases">
        <title>Key to firefly adult light organ development and bioluminescence: homeobox transcription factors regulate luciferase expression and transportation to peroxisome.</title>
        <authorList>
            <person name="Fu X."/>
        </authorList>
    </citation>
    <scope>NUCLEOTIDE SEQUENCE [LARGE SCALE GENOMIC DNA]</scope>
</reference>
<dbReference type="Proteomes" id="UP001353858">
    <property type="component" value="Unassembled WGS sequence"/>
</dbReference>